<keyword evidence="3" id="KW-0175">Coiled coil</keyword>
<dbReference type="PROSITE" id="PS51450">
    <property type="entry name" value="LRR"/>
    <property type="match status" value="3"/>
</dbReference>
<name>A0ABQ9IW50_9CUCU</name>
<accession>A0ABQ9IW50</accession>
<dbReference type="PANTHER" id="PTHR48051">
    <property type="match status" value="1"/>
</dbReference>
<feature type="coiled-coil region" evidence="3">
    <location>
        <begin position="266"/>
        <end position="344"/>
    </location>
</feature>
<evidence type="ECO:0000313" key="4">
    <source>
        <dbReference type="EMBL" id="KAJ8967571.1"/>
    </source>
</evidence>
<dbReference type="SMART" id="SM00369">
    <property type="entry name" value="LRR_TYP"/>
    <property type="match status" value="3"/>
</dbReference>
<proteinExistence type="predicted"/>
<dbReference type="InterPro" id="IPR003591">
    <property type="entry name" value="Leu-rich_rpt_typical-subtyp"/>
</dbReference>
<organism evidence="4 5">
    <name type="scientific">Molorchus minor</name>
    <dbReference type="NCBI Taxonomy" id="1323400"/>
    <lineage>
        <taxon>Eukaryota</taxon>
        <taxon>Metazoa</taxon>
        <taxon>Ecdysozoa</taxon>
        <taxon>Arthropoda</taxon>
        <taxon>Hexapoda</taxon>
        <taxon>Insecta</taxon>
        <taxon>Pterygota</taxon>
        <taxon>Neoptera</taxon>
        <taxon>Endopterygota</taxon>
        <taxon>Coleoptera</taxon>
        <taxon>Polyphaga</taxon>
        <taxon>Cucujiformia</taxon>
        <taxon>Chrysomeloidea</taxon>
        <taxon>Cerambycidae</taxon>
        <taxon>Lamiinae</taxon>
        <taxon>Monochamini</taxon>
        <taxon>Molorchus</taxon>
    </lineage>
</organism>
<dbReference type="InterPro" id="IPR032675">
    <property type="entry name" value="LRR_dom_sf"/>
</dbReference>
<evidence type="ECO:0008006" key="6">
    <source>
        <dbReference type="Google" id="ProtNLM"/>
    </source>
</evidence>
<sequence length="555" mass="64317">MFRRNKHFNKAKLEHKLYLARENPEPVFDLSECYIRDIPSGVYSLCKVFLKESLRLEDNCLTSLSEGGQLKDLQLLKILNISNNSFTSLPDDIFLLNNLRELYMHNNQIKKLPNAICKLVNLKILDVSNNVLKSLPENIGHLVNLVYLNLLGNKQLRFLPKSICNAQRIMTLEANSENFVYPPSSVVKTGAESILRYICSDVGIPYSPEKEADIPPSESPGTEDVTDHFQQQRMQEFLEIERHNEVLHKQEFELANTSRANRDKLLAVLVEQQNQFESELTRIQQEKEIDRFRLIEQLQEAENNADIAIKKLLALNREPLTQLLERERQEEERLVTAINRYNEALRKDDILSAMEDILEQEAEKFKEFVQSRVETSKTILQLESDTGSKLLEVLQAQDEHKAELIIKLKEDSDLQRVAVGTLLERGDARSWGLLQQVKLVEAQLAALTHIEMDRKKLKLDRHMNDLAEKRINLSILLIDLLEQQKKRRNQLLSTLQTMELSNEDTIEDFWLKQYQRLLDKLPKGLSQAQKNIDINLAQILLMNGVILNTLQMMTY</sequence>
<reference evidence="4" key="1">
    <citation type="journal article" date="2023" name="Insect Mol. Biol.">
        <title>Genome sequencing provides insights into the evolution of gene families encoding plant cell wall-degrading enzymes in longhorned beetles.</title>
        <authorList>
            <person name="Shin N.R."/>
            <person name="Okamura Y."/>
            <person name="Kirsch R."/>
            <person name="Pauchet Y."/>
        </authorList>
    </citation>
    <scope>NUCLEOTIDE SEQUENCE</scope>
    <source>
        <strain evidence="4">MMC_N1</strain>
    </source>
</reference>
<keyword evidence="1" id="KW-0433">Leucine-rich repeat</keyword>
<evidence type="ECO:0000256" key="3">
    <source>
        <dbReference type="SAM" id="Coils"/>
    </source>
</evidence>
<dbReference type="SUPFAM" id="SSF52058">
    <property type="entry name" value="L domain-like"/>
    <property type="match status" value="1"/>
</dbReference>
<keyword evidence="2" id="KW-0677">Repeat</keyword>
<keyword evidence="5" id="KW-1185">Reference proteome</keyword>
<comment type="caution">
    <text evidence="4">The sequence shown here is derived from an EMBL/GenBank/DDBJ whole genome shotgun (WGS) entry which is preliminary data.</text>
</comment>
<gene>
    <name evidence="4" type="ORF">NQ317_001783</name>
</gene>
<evidence type="ECO:0000313" key="5">
    <source>
        <dbReference type="Proteomes" id="UP001162164"/>
    </source>
</evidence>
<dbReference type="PANTHER" id="PTHR48051:SF47">
    <property type="entry name" value="LEUCINE RICH REPEAT AND STERILE ALPHA MOTIF CONTAINING 1"/>
    <property type="match status" value="1"/>
</dbReference>
<evidence type="ECO:0000256" key="2">
    <source>
        <dbReference type="ARBA" id="ARBA00022737"/>
    </source>
</evidence>
<protein>
    <recommendedName>
        <fullName evidence="6">E3 ubiquitin-protein ligase LRSAM1</fullName>
    </recommendedName>
</protein>
<dbReference type="InterPro" id="IPR050216">
    <property type="entry name" value="LRR_domain-containing"/>
</dbReference>
<dbReference type="InterPro" id="IPR001611">
    <property type="entry name" value="Leu-rich_rpt"/>
</dbReference>
<dbReference type="EMBL" id="JAPWTJ010002175">
    <property type="protein sequence ID" value="KAJ8967571.1"/>
    <property type="molecule type" value="Genomic_DNA"/>
</dbReference>
<dbReference type="Pfam" id="PF13855">
    <property type="entry name" value="LRR_8"/>
    <property type="match status" value="1"/>
</dbReference>
<dbReference type="SMART" id="SM00364">
    <property type="entry name" value="LRR_BAC"/>
    <property type="match status" value="3"/>
</dbReference>
<dbReference type="Gene3D" id="3.80.10.10">
    <property type="entry name" value="Ribonuclease Inhibitor"/>
    <property type="match status" value="1"/>
</dbReference>
<evidence type="ECO:0000256" key="1">
    <source>
        <dbReference type="ARBA" id="ARBA00022614"/>
    </source>
</evidence>
<dbReference type="Proteomes" id="UP001162164">
    <property type="component" value="Unassembled WGS sequence"/>
</dbReference>